<keyword evidence="9" id="KW-1003">Cell membrane</keyword>
<comment type="subcellular location">
    <subcellularLocation>
        <location evidence="9">Cell inner membrane</location>
        <topology evidence="9">Multi-pass membrane protein</topology>
    </subcellularLocation>
    <subcellularLocation>
        <location evidence="2">Membrane</location>
        <topology evidence="2">Multi-pass membrane protein</topology>
    </subcellularLocation>
</comment>
<dbReference type="InterPro" id="IPR006370">
    <property type="entry name" value="HB_polyprenyltransferase-like"/>
</dbReference>
<dbReference type="FunFam" id="1.10.357.140:FF:000008">
    <property type="entry name" value="4-hydroxybenzoate octaprenyltransferase"/>
    <property type="match status" value="1"/>
</dbReference>
<feature type="transmembrane region" description="Helical" evidence="9">
    <location>
        <begin position="49"/>
        <end position="73"/>
    </location>
</feature>
<feature type="transmembrane region" description="Helical" evidence="9">
    <location>
        <begin position="273"/>
        <end position="292"/>
    </location>
</feature>
<evidence type="ECO:0000256" key="3">
    <source>
        <dbReference type="ARBA" id="ARBA00005985"/>
    </source>
</evidence>
<dbReference type="PANTHER" id="PTHR11048">
    <property type="entry name" value="PRENYLTRANSFERASES"/>
    <property type="match status" value="1"/>
</dbReference>
<dbReference type="Proteomes" id="UP000239589">
    <property type="component" value="Unassembled WGS sequence"/>
</dbReference>
<keyword evidence="7 9" id="KW-1133">Transmembrane helix</keyword>
<evidence type="ECO:0000256" key="6">
    <source>
        <dbReference type="ARBA" id="ARBA00022692"/>
    </source>
</evidence>
<comment type="similarity">
    <text evidence="3 9">Belongs to the UbiA prenyltransferase family.</text>
</comment>
<keyword evidence="11" id="KW-1185">Reference proteome</keyword>
<organism evidence="10 11">
    <name type="scientific">Cuspidothrix issatschenkoi CHARLIE-1</name>
    <dbReference type="NCBI Taxonomy" id="2052836"/>
    <lineage>
        <taxon>Bacteria</taxon>
        <taxon>Bacillati</taxon>
        <taxon>Cyanobacteriota</taxon>
        <taxon>Cyanophyceae</taxon>
        <taxon>Nostocales</taxon>
        <taxon>Aphanizomenonaceae</taxon>
        <taxon>Cuspidothrix</taxon>
    </lineage>
</organism>
<feature type="transmembrane region" description="Helical" evidence="9">
    <location>
        <begin position="94"/>
        <end position="116"/>
    </location>
</feature>
<dbReference type="Gene3D" id="1.10.357.140">
    <property type="entry name" value="UbiA prenyltransferase"/>
    <property type="match status" value="1"/>
</dbReference>
<dbReference type="RefSeq" id="WP_104388487.1">
    <property type="nucleotide sequence ID" value="NZ_PGEM01000104.1"/>
</dbReference>
<keyword evidence="4 9" id="KW-0997">Cell inner membrane</keyword>
<comment type="catalytic activity">
    <reaction evidence="9">
        <text>all-trans-nonaprenyl diphosphate + 4-hydroxybenzoate = 4-hydroxy-3-(all-trans-nonaprenyl)benzoate + diphosphate</text>
        <dbReference type="Rhea" id="RHEA:17709"/>
        <dbReference type="ChEBI" id="CHEBI:17879"/>
        <dbReference type="ChEBI" id="CHEBI:33019"/>
        <dbReference type="ChEBI" id="CHEBI:58391"/>
        <dbReference type="ChEBI" id="CHEBI:84502"/>
        <dbReference type="EC" id="2.5.1.39"/>
    </reaction>
</comment>
<sequence length="293" mass="32354">MLETPKTNQKPLWLVIIHLLRWHKPEGRLILMIPALWAVFLAAEGKPPVPLVGVIILGSIATSAAGCVVNDLWDRDIDPQVERTRDRPLASRALSIQVGIFVGIVALACAAVIAFYLNPLSFWLSVAAVPVIALYPGAKRVFPVPQLVLSIAWGFAVLISWSAVTANITTPTWLLWGATVLWTLGFDTIYAMSDRQDDQRIGINSSALFFGKYAPTAIAIFFIGTIILLAGLGLLVHLNTPFWISLILATIGWIWQIIRLQQPRIPHPAYGEMFRQNVWIGFLILAGMIIGYL</sequence>
<accession>A0A2S6CSK0</accession>
<dbReference type="EMBL" id="PGEM01000104">
    <property type="protein sequence ID" value="PPJ62672.1"/>
    <property type="molecule type" value="Genomic_DNA"/>
</dbReference>
<reference evidence="10 11" key="1">
    <citation type="submission" date="2018-02" db="EMBL/GenBank/DDBJ databases">
        <title>Discovery of a pederin family compound in a non-symbiotic bloom-forming cyanobacterium.</title>
        <authorList>
            <person name="Kust A."/>
            <person name="Mares J."/>
            <person name="Jokela J."/>
            <person name="Urajova P."/>
            <person name="Hajek J."/>
            <person name="Saurav K."/>
            <person name="Voracova K."/>
            <person name="Fewer D.P."/>
            <person name="Haapaniemi E."/>
            <person name="Permi P."/>
            <person name="Rehakova K."/>
            <person name="Sivonen K."/>
            <person name="Hrouzek P."/>
        </authorList>
    </citation>
    <scope>NUCLEOTIDE SEQUENCE [LARGE SCALE GENOMIC DNA]</scope>
    <source>
        <strain evidence="10 11">CHARLIE-1</strain>
    </source>
</reference>
<comment type="cofactor">
    <cofactor evidence="1 9">
        <name>Mg(2+)</name>
        <dbReference type="ChEBI" id="CHEBI:18420"/>
    </cofactor>
</comment>
<feature type="transmembrane region" description="Helical" evidence="9">
    <location>
        <begin position="147"/>
        <end position="168"/>
    </location>
</feature>
<feature type="transmembrane region" description="Helical" evidence="9">
    <location>
        <begin position="242"/>
        <end position="261"/>
    </location>
</feature>
<keyword evidence="9" id="KW-0460">Magnesium</keyword>
<dbReference type="EC" id="2.5.1.39" evidence="9"/>
<dbReference type="Gene3D" id="1.20.120.1780">
    <property type="entry name" value="UbiA prenyltransferase"/>
    <property type="match status" value="1"/>
</dbReference>
<dbReference type="PANTHER" id="PTHR11048:SF28">
    <property type="entry name" value="4-HYDROXYBENZOATE POLYPRENYLTRANSFERASE, MITOCHONDRIAL"/>
    <property type="match status" value="1"/>
</dbReference>
<dbReference type="Pfam" id="PF01040">
    <property type="entry name" value="UbiA"/>
    <property type="match status" value="1"/>
</dbReference>
<keyword evidence="8 9" id="KW-0472">Membrane</keyword>
<evidence type="ECO:0000313" key="10">
    <source>
        <dbReference type="EMBL" id="PPJ62672.1"/>
    </source>
</evidence>
<comment type="function">
    <text evidence="9">Catalyzes the prenylation of para-hydroxybenzoate (PHB) with an all-trans polyprenyl group. Mediates the second step in the final reaction sequence of plastoquinone-9 (PQ-9) biosynthesis, which is the condensation of the polyisoprenoid side chain with PHB, generating the first membrane-bound Q intermediate 4-hydroxy-3-solanesylbenzoate.</text>
</comment>
<evidence type="ECO:0000256" key="4">
    <source>
        <dbReference type="ARBA" id="ARBA00022519"/>
    </source>
</evidence>
<dbReference type="CDD" id="cd13959">
    <property type="entry name" value="PT_UbiA_COQ2"/>
    <property type="match status" value="1"/>
</dbReference>
<dbReference type="GO" id="GO:0006744">
    <property type="term" value="P:ubiquinone biosynthetic process"/>
    <property type="evidence" value="ECO:0007669"/>
    <property type="project" value="UniProtKB-UniRule"/>
</dbReference>
<evidence type="ECO:0000256" key="8">
    <source>
        <dbReference type="ARBA" id="ARBA00023136"/>
    </source>
</evidence>
<keyword evidence="6 9" id="KW-0812">Transmembrane</keyword>
<feature type="transmembrane region" description="Helical" evidence="9">
    <location>
        <begin position="213"/>
        <end position="236"/>
    </location>
</feature>
<dbReference type="OrthoDB" id="9782418at2"/>
<keyword evidence="5 9" id="KW-0808">Transferase</keyword>
<comment type="caution">
    <text evidence="10">The sequence shown here is derived from an EMBL/GenBank/DDBJ whole genome shotgun (WGS) entry which is preliminary data.</text>
</comment>
<dbReference type="PROSITE" id="PS00943">
    <property type="entry name" value="UBIA"/>
    <property type="match status" value="1"/>
</dbReference>
<protein>
    <recommendedName>
        <fullName evidence="9">4-hydroxybenzoate solanesyltransferase</fullName>
        <ecNumber evidence="9">2.5.1.39</ecNumber>
    </recommendedName>
    <alternativeName>
        <fullName evidence="9">4-HB polyprenyltransferase</fullName>
    </alternativeName>
</protein>
<dbReference type="AlphaFoldDB" id="A0A2S6CSK0"/>
<dbReference type="InterPro" id="IPR000537">
    <property type="entry name" value="UbiA_prenyltransferase"/>
</dbReference>
<dbReference type="FunFam" id="1.20.120.1780:FF:000001">
    <property type="entry name" value="4-hydroxybenzoate octaprenyltransferase"/>
    <property type="match status" value="1"/>
</dbReference>
<evidence type="ECO:0000256" key="5">
    <source>
        <dbReference type="ARBA" id="ARBA00022679"/>
    </source>
</evidence>
<evidence type="ECO:0000256" key="7">
    <source>
        <dbReference type="ARBA" id="ARBA00022989"/>
    </source>
</evidence>
<dbReference type="HAMAP" id="MF_01635">
    <property type="entry name" value="UbiA"/>
    <property type="match status" value="1"/>
</dbReference>
<proteinExistence type="inferred from homology"/>
<feature type="transmembrane region" description="Helical" evidence="9">
    <location>
        <begin position="174"/>
        <end position="192"/>
    </location>
</feature>
<dbReference type="InterPro" id="IPR039653">
    <property type="entry name" value="Prenyltransferase"/>
</dbReference>
<gene>
    <name evidence="10" type="primary">ubiA</name>
    <name evidence="9" type="synonym">plqA</name>
    <name evidence="10" type="ORF">CUN59_14370</name>
</gene>
<dbReference type="InterPro" id="IPR044878">
    <property type="entry name" value="UbiA_sf"/>
</dbReference>
<dbReference type="NCBIfam" id="NF009514">
    <property type="entry name" value="PRK12873.1"/>
    <property type="match status" value="1"/>
</dbReference>
<evidence type="ECO:0000313" key="11">
    <source>
        <dbReference type="Proteomes" id="UP000239589"/>
    </source>
</evidence>
<name>A0A2S6CSK0_9CYAN</name>
<dbReference type="GO" id="GO:0008412">
    <property type="term" value="F:4-hydroxybenzoate polyprenyltransferase activity"/>
    <property type="evidence" value="ECO:0007669"/>
    <property type="project" value="UniProtKB-UniRule"/>
</dbReference>
<evidence type="ECO:0000256" key="2">
    <source>
        <dbReference type="ARBA" id="ARBA00004141"/>
    </source>
</evidence>
<evidence type="ECO:0000256" key="1">
    <source>
        <dbReference type="ARBA" id="ARBA00001946"/>
    </source>
</evidence>
<dbReference type="InterPro" id="IPR030470">
    <property type="entry name" value="UbiA_prenylTrfase_CS"/>
</dbReference>
<dbReference type="GO" id="GO:0005886">
    <property type="term" value="C:plasma membrane"/>
    <property type="evidence" value="ECO:0007669"/>
    <property type="project" value="UniProtKB-SubCell"/>
</dbReference>
<dbReference type="NCBIfam" id="TIGR01474">
    <property type="entry name" value="ubiA_proteo"/>
    <property type="match status" value="1"/>
</dbReference>
<evidence type="ECO:0000256" key="9">
    <source>
        <dbReference type="HAMAP-Rule" id="MF_01635"/>
    </source>
</evidence>